<keyword evidence="1" id="KW-1133">Transmembrane helix</keyword>
<accession>A0AA39IVW7</accession>
<dbReference type="AlphaFoldDB" id="A0AA39IVW7"/>
<evidence type="ECO:0000256" key="1">
    <source>
        <dbReference type="SAM" id="Phobius"/>
    </source>
</evidence>
<evidence type="ECO:0000313" key="2">
    <source>
        <dbReference type="EMBL" id="KAK0431451.1"/>
    </source>
</evidence>
<evidence type="ECO:0000313" key="3">
    <source>
        <dbReference type="Proteomes" id="UP001175226"/>
    </source>
</evidence>
<feature type="transmembrane region" description="Helical" evidence="1">
    <location>
        <begin position="106"/>
        <end position="124"/>
    </location>
</feature>
<gene>
    <name evidence="2" type="ORF">EV421DRAFT_169200</name>
</gene>
<keyword evidence="3" id="KW-1185">Reference proteome</keyword>
<dbReference type="EMBL" id="JAUEPT010000114">
    <property type="protein sequence ID" value="KAK0431451.1"/>
    <property type="molecule type" value="Genomic_DNA"/>
</dbReference>
<protein>
    <submittedName>
        <fullName evidence="2">Uncharacterized protein</fullName>
    </submittedName>
</protein>
<organism evidence="2 3">
    <name type="scientific">Armillaria borealis</name>
    <dbReference type="NCBI Taxonomy" id="47425"/>
    <lineage>
        <taxon>Eukaryota</taxon>
        <taxon>Fungi</taxon>
        <taxon>Dikarya</taxon>
        <taxon>Basidiomycota</taxon>
        <taxon>Agaricomycotina</taxon>
        <taxon>Agaricomycetes</taxon>
        <taxon>Agaricomycetidae</taxon>
        <taxon>Agaricales</taxon>
        <taxon>Marasmiineae</taxon>
        <taxon>Physalacriaceae</taxon>
        <taxon>Armillaria</taxon>
    </lineage>
</organism>
<sequence length="149" mass="17312">MLRDPRMTLRTGNFGPHQPSFFNHRVDYPRCYQGRASHGIKALLPDIRTQCLMGRIWQDLAFVPNVSTIPHISHSRAYSQLTQSGLPVYRRFWLDTRMGPRHIFSCIRPFILSVALSFCFVYVYERTPPSDALVLHAPQKCTCWISRMS</sequence>
<name>A0AA39IVW7_9AGAR</name>
<comment type="caution">
    <text evidence="2">The sequence shown here is derived from an EMBL/GenBank/DDBJ whole genome shotgun (WGS) entry which is preliminary data.</text>
</comment>
<dbReference type="Proteomes" id="UP001175226">
    <property type="component" value="Unassembled WGS sequence"/>
</dbReference>
<reference evidence="2" key="1">
    <citation type="submission" date="2023-06" db="EMBL/GenBank/DDBJ databases">
        <authorList>
            <consortium name="Lawrence Berkeley National Laboratory"/>
            <person name="Ahrendt S."/>
            <person name="Sahu N."/>
            <person name="Indic B."/>
            <person name="Wong-Bajracharya J."/>
            <person name="Merenyi Z."/>
            <person name="Ke H.-M."/>
            <person name="Monk M."/>
            <person name="Kocsube S."/>
            <person name="Drula E."/>
            <person name="Lipzen A."/>
            <person name="Balint B."/>
            <person name="Henrissat B."/>
            <person name="Andreopoulos B."/>
            <person name="Martin F.M."/>
            <person name="Harder C.B."/>
            <person name="Rigling D."/>
            <person name="Ford K.L."/>
            <person name="Foster G.D."/>
            <person name="Pangilinan J."/>
            <person name="Papanicolaou A."/>
            <person name="Barry K."/>
            <person name="LaButti K."/>
            <person name="Viragh M."/>
            <person name="Koriabine M."/>
            <person name="Yan M."/>
            <person name="Riley R."/>
            <person name="Champramary S."/>
            <person name="Plett K.L."/>
            <person name="Tsai I.J."/>
            <person name="Slot J."/>
            <person name="Sipos G."/>
            <person name="Plett J."/>
            <person name="Nagy L.G."/>
            <person name="Grigoriev I.V."/>
        </authorList>
    </citation>
    <scope>NUCLEOTIDE SEQUENCE</scope>
    <source>
        <strain evidence="2">FPL87.14</strain>
    </source>
</reference>
<proteinExistence type="predicted"/>
<keyword evidence="1" id="KW-0812">Transmembrane</keyword>
<keyword evidence="1" id="KW-0472">Membrane</keyword>